<protein>
    <submittedName>
        <fullName evidence="2">Uncharacterized protein</fullName>
    </submittedName>
</protein>
<reference evidence="3" key="1">
    <citation type="submission" date="2016-11" db="EMBL/GenBank/DDBJ databases">
        <authorList>
            <person name="Varghese N."/>
            <person name="Submissions S."/>
        </authorList>
    </citation>
    <scope>NUCLEOTIDE SEQUENCE [LARGE SCALE GENOMIC DNA]</scope>
    <source>
        <strain evidence="3">DSM 19978</strain>
    </source>
</reference>
<sequence length="326" mass="36766">MRLEKPSINFNSISKVKTNILNFSFLILFVSINSFAQNDTIKKENDTIKIERYTSHNKGKFTVSWGGNREKFTESDIHFMGDDYNFVVANAKAHDKPKGWHVDYITPGRMTVPQTNFKMGYFVTDHYSVSIGIDHMKYVMTQNQTANVTGIINLPAEQSGSYYNGGYNNTPVDMSQNGAQEGGFEEGTTQEGIPAFLMFEHTDGLNYVYSEIARQDDISHWFGITNTDKIQININEGFGIGLLYPKTNTTLLGKERYDEFHVSGYGTSIKAGINLTIFKYFTIEGALKGGYINMPDIRTTQSTSDKAKQEFFFGETIIAFGGIFRI</sequence>
<dbReference type="EMBL" id="FQWB01000005">
    <property type="protein sequence ID" value="SHG58920.1"/>
    <property type="molecule type" value="Genomic_DNA"/>
</dbReference>
<keyword evidence="3" id="KW-1185">Reference proteome</keyword>
<feature type="signal peptide" evidence="1">
    <location>
        <begin position="1"/>
        <end position="36"/>
    </location>
</feature>
<evidence type="ECO:0000256" key="1">
    <source>
        <dbReference type="SAM" id="SignalP"/>
    </source>
</evidence>
<keyword evidence="1" id="KW-0732">Signal</keyword>
<dbReference type="AlphaFoldDB" id="A0A1M5L1W6"/>
<proteinExistence type="predicted"/>
<dbReference type="Proteomes" id="UP000184516">
    <property type="component" value="Unassembled WGS sequence"/>
</dbReference>
<dbReference type="STRING" id="468056.SAMN05443549_10539"/>
<feature type="chain" id="PRO_5012431922" evidence="1">
    <location>
        <begin position="37"/>
        <end position="326"/>
    </location>
</feature>
<accession>A0A1M5L1W6</accession>
<gene>
    <name evidence="2" type="ORF">SAMN05443549_10539</name>
</gene>
<evidence type="ECO:0000313" key="3">
    <source>
        <dbReference type="Proteomes" id="UP000184516"/>
    </source>
</evidence>
<name>A0A1M5L1W6_9FLAO</name>
<organism evidence="2 3">
    <name type="scientific">Flavobacterium fluvii</name>
    <dbReference type="NCBI Taxonomy" id="468056"/>
    <lineage>
        <taxon>Bacteria</taxon>
        <taxon>Pseudomonadati</taxon>
        <taxon>Bacteroidota</taxon>
        <taxon>Flavobacteriia</taxon>
        <taxon>Flavobacteriales</taxon>
        <taxon>Flavobacteriaceae</taxon>
        <taxon>Flavobacterium</taxon>
    </lineage>
</organism>
<evidence type="ECO:0000313" key="2">
    <source>
        <dbReference type="EMBL" id="SHG58920.1"/>
    </source>
</evidence>